<keyword evidence="3" id="KW-1185">Reference proteome</keyword>
<dbReference type="RefSeq" id="WP_115592750.1">
    <property type="nucleotide sequence ID" value="NZ_QRHA01000004.1"/>
</dbReference>
<protein>
    <submittedName>
        <fullName evidence="2">Cupin-like domain-containing protein</fullName>
    </submittedName>
</protein>
<dbReference type="Pfam" id="PF13621">
    <property type="entry name" value="Cupin_8"/>
    <property type="match status" value="1"/>
</dbReference>
<organism evidence="2 3">
    <name type="scientific">Alteromonas aestuariivivens</name>
    <dbReference type="NCBI Taxonomy" id="1938339"/>
    <lineage>
        <taxon>Bacteria</taxon>
        <taxon>Pseudomonadati</taxon>
        <taxon>Pseudomonadota</taxon>
        <taxon>Gammaproteobacteria</taxon>
        <taxon>Alteromonadales</taxon>
        <taxon>Alteromonadaceae</taxon>
        <taxon>Alteromonas/Salinimonas group</taxon>
        <taxon>Alteromonas</taxon>
    </lineage>
</organism>
<dbReference type="InterPro" id="IPR003347">
    <property type="entry name" value="JmjC_dom"/>
</dbReference>
<name>A0A3D8MAS6_9ALTE</name>
<dbReference type="AlphaFoldDB" id="A0A3D8MAS6"/>
<evidence type="ECO:0000313" key="3">
    <source>
        <dbReference type="Proteomes" id="UP000256561"/>
    </source>
</evidence>
<sequence length="333" mass="37666">MPQFPEIKPDTPAGLTQLLESWTTPTFLPQLVGEWPLVKAARQSDQALVDYLLGFDKGISVDCLRLPHAEQGRVFYNSTFDGFNFERQRLPFQTALQQLLTLRQTPEPESLYVGSTSVERCLPGMLQQNPMPLDALNPLATLWIGNKSRIAAHYDMPDNLICVTAGKRKVTLFPPDQVENLYVGPLHFTPAGQAISLVDLANPDFEQFPRFRLALEAAMVFELTPGDALYIPSMWWHHIEGQESINMLVNYWWQSQTPVTGRAENALYHTLLALGGLPDEQRQAWKALFDHYVFGQDPERFAHIPPSQRGPLEAPDEATLRQFKAMLANSLRQ</sequence>
<evidence type="ECO:0000259" key="1">
    <source>
        <dbReference type="PROSITE" id="PS51184"/>
    </source>
</evidence>
<comment type="caution">
    <text evidence="2">The sequence shown here is derived from an EMBL/GenBank/DDBJ whole genome shotgun (WGS) entry which is preliminary data.</text>
</comment>
<reference evidence="3" key="1">
    <citation type="submission" date="2018-08" db="EMBL/GenBank/DDBJ databases">
        <authorList>
            <person name="Zhang J."/>
            <person name="Du Z.-J."/>
        </authorList>
    </citation>
    <scope>NUCLEOTIDE SEQUENCE [LARGE SCALE GENOMIC DNA]</scope>
    <source>
        <strain evidence="3">KCTC 52655</strain>
    </source>
</reference>
<dbReference type="InterPro" id="IPR041667">
    <property type="entry name" value="Cupin_8"/>
</dbReference>
<dbReference type="SUPFAM" id="SSF51197">
    <property type="entry name" value="Clavaminate synthase-like"/>
    <property type="match status" value="1"/>
</dbReference>
<evidence type="ECO:0000313" key="2">
    <source>
        <dbReference type="EMBL" id="RDV26798.1"/>
    </source>
</evidence>
<dbReference type="Gene3D" id="2.60.120.10">
    <property type="entry name" value="Jelly Rolls"/>
    <property type="match status" value="1"/>
</dbReference>
<dbReference type="InterPro" id="IPR014710">
    <property type="entry name" value="RmlC-like_jellyroll"/>
</dbReference>
<dbReference type="SMART" id="SM00558">
    <property type="entry name" value="JmjC"/>
    <property type="match status" value="1"/>
</dbReference>
<dbReference type="PROSITE" id="PS51184">
    <property type="entry name" value="JMJC"/>
    <property type="match status" value="1"/>
</dbReference>
<dbReference type="PANTHER" id="PTHR12461:SF105">
    <property type="entry name" value="HYPOXIA-INDUCIBLE FACTOR 1-ALPHA INHIBITOR"/>
    <property type="match status" value="1"/>
</dbReference>
<accession>A0A3D8MAS6</accession>
<feature type="domain" description="JmjC" evidence="1">
    <location>
        <begin position="94"/>
        <end position="268"/>
    </location>
</feature>
<dbReference type="Proteomes" id="UP000256561">
    <property type="component" value="Unassembled WGS sequence"/>
</dbReference>
<dbReference type="PANTHER" id="PTHR12461">
    <property type="entry name" value="HYPOXIA-INDUCIBLE FACTOR 1 ALPHA INHIBITOR-RELATED"/>
    <property type="match status" value="1"/>
</dbReference>
<dbReference type="EMBL" id="QRHA01000004">
    <property type="protein sequence ID" value="RDV26798.1"/>
    <property type="molecule type" value="Genomic_DNA"/>
</dbReference>
<dbReference type="OrthoDB" id="479699at2"/>
<gene>
    <name evidence="2" type="ORF">DXV75_07360</name>
</gene>
<proteinExistence type="predicted"/>